<keyword evidence="4" id="KW-1185">Reference proteome</keyword>
<evidence type="ECO:0000313" key="1">
    <source>
        <dbReference type="EMBL" id="SON84817.1"/>
    </source>
</evidence>
<dbReference type="Proteomes" id="UP000234166">
    <property type="component" value="Unassembled WGS sequence"/>
</dbReference>
<reference evidence="3 4" key="1">
    <citation type="submission" date="2017-10" db="EMBL/GenBank/DDBJ databases">
        <authorList>
            <person name="Regsiter A."/>
            <person name="William W."/>
        </authorList>
    </citation>
    <scope>NUCLEOTIDE SEQUENCE [LARGE SCALE GENOMIC DNA]</scope>
    <source>
        <strain evidence="1 4">CFBP6984</strain>
        <strain evidence="2 3">CFBP7430</strain>
    </source>
</reference>
<comment type="caution">
    <text evidence="2">The sequence shown here is derived from an EMBL/GenBank/DDBJ whole genome shotgun (WGS) entry which is preliminary data.</text>
</comment>
<gene>
    <name evidence="1" type="ORF">XAP6984_590034</name>
    <name evidence="2" type="ORF">XAP7430_550034</name>
</gene>
<dbReference type="AlphaFoldDB" id="A0AB38E3R5"/>
<protein>
    <submittedName>
        <fullName evidence="2">Uncharacterized protein</fullName>
    </submittedName>
</protein>
<name>A0AB38E3R5_XANCH</name>
<evidence type="ECO:0000313" key="3">
    <source>
        <dbReference type="Proteomes" id="UP000234166"/>
    </source>
</evidence>
<dbReference type="EMBL" id="OCYT01000116">
    <property type="protein sequence ID" value="SON84817.1"/>
    <property type="molecule type" value="Genomic_DNA"/>
</dbReference>
<dbReference type="Proteomes" id="UP000234181">
    <property type="component" value="Unassembled WGS sequence"/>
</dbReference>
<sequence>MRVQTLARTKPVALPACVDVWRARLAVCEDCCSALDTQTGVFSAKPSNKELYQTTDQLSGAVRHRAFD</sequence>
<dbReference type="EMBL" id="OCYS01000111">
    <property type="protein sequence ID" value="SON91383.1"/>
    <property type="molecule type" value="Genomic_DNA"/>
</dbReference>
<evidence type="ECO:0000313" key="4">
    <source>
        <dbReference type="Proteomes" id="UP000234181"/>
    </source>
</evidence>
<proteinExistence type="predicted"/>
<evidence type="ECO:0000313" key="2">
    <source>
        <dbReference type="EMBL" id="SON91383.1"/>
    </source>
</evidence>
<accession>A0AB38E3R5</accession>
<organism evidence="2 3">
    <name type="scientific">Xanthomonas campestris pv. phaseoli</name>
    <dbReference type="NCBI Taxonomy" id="317013"/>
    <lineage>
        <taxon>Bacteria</taxon>
        <taxon>Pseudomonadati</taxon>
        <taxon>Pseudomonadota</taxon>
        <taxon>Gammaproteobacteria</taxon>
        <taxon>Lysobacterales</taxon>
        <taxon>Lysobacteraceae</taxon>
        <taxon>Xanthomonas</taxon>
    </lineage>
</organism>